<dbReference type="Gene3D" id="2.30.30.100">
    <property type="match status" value="1"/>
</dbReference>
<dbReference type="SMART" id="SM01199">
    <property type="entry name" value="FDF"/>
    <property type="match status" value="1"/>
</dbReference>
<keyword evidence="9" id="KW-1185">Reference proteome</keyword>
<evidence type="ECO:0000256" key="2">
    <source>
        <dbReference type="ARBA" id="ARBA00006610"/>
    </source>
</evidence>
<dbReference type="InterPro" id="IPR036652">
    <property type="entry name" value="YjeF_N_dom_sf"/>
</dbReference>
<dbReference type="InterPro" id="IPR004443">
    <property type="entry name" value="YjeF_N_dom"/>
</dbReference>
<feature type="domain" description="DFDF" evidence="7">
    <location>
        <begin position="156"/>
        <end position="192"/>
    </location>
</feature>
<proteinExistence type="inferred from homology"/>
<dbReference type="Proteomes" id="UP000299102">
    <property type="component" value="Unassembled WGS sequence"/>
</dbReference>
<evidence type="ECO:0000259" key="7">
    <source>
        <dbReference type="PROSITE" id="PS51512"/>
    </source>
</evidence>
<protein>
    <recommendedName>
        <fullName evidence="3">Enhancer of mRNA-decapping protein 3</fullName>
    </recommendedName>
</protein>
<dbReference type="Pfam" id="PF03853">
    <property type="entry name" value="YjeF_N"/>
    <property type="match status" value="1"/>
</dbReference>
<gene>
    <name evidence="8" type="primary">edc3</name>
    <name evidence="8" type="ORF">EVAR_90527_1</name>
</gene>
<dbReference type="PROSITE" id="PS51512">
    <property type="entry name" value="DFDF"/>
    <property type="match status" value="1"/>
</dbReference>
<feature type="domain" description="YjeF N-terminal" evidence="6">
    <location>
        <begin position="253"/>
        <end position="447"/>
    </location>
</feature>
<dbReference type="GO" id="GO:0000932">
    <property type="term" value="C:P-body"/>
    <property type="evidence" value="ECO:0007669"/>
    <property type="project" value="UniProtKB-SubCell"/>
</dbReference>
<evidence type="ECO:0000256" key="5">
    <source>
        <dbReference type="SAM" id="MobiDB-lite"/>
    </source>
</evidence>
<name>A0A4C1XZI4_EUMVA</name>
<dbReference type="STRING" id="151549.A0A4C1XZI4"/>
<evidence type="ECO:0000256" key="1">
    <source>
        <dbReference type="ARBA" id="ARBA00004201"/>
    </source>
</evidence>
<dbReference type="EMBL" id="BGZK01000988">
    <property type="protein sequence ID" value="GBP67677.1"/>
    <property type="molecule type" value="Genomic_DNA"/>
</dbReference>
<comment type="similarity">
    <text evidence="2">Belongs to the EDC3 family.</text>
</comment>
<dbReference type="Pfam" id="PF09532">
    <property type="entry name" value="FDF"/>
    <property type="match status" value="1"/>
</dbReference>
<dbReference type="InterPro" id="IPR025762">
    <property type="entry name" value="DFDF"/>
</dbReference>
<feature type="compositionally biased region" description="Low complexity" evidence="5">
    <location>
        <begin position="98"/>
        <end position="130"/>
    </location>
</feature>
<keyword evidence="4" id="KW-0963">Cytoplasm</keyword>
<evidence type="ECO:0000256" key="4">
    <source>
        <dbReference type="ARBA" id="ARBA00022490"/>
    </source>
</evidence>
<dbReference type="GO" id="GO:0033962">
    <property type="term" value="P:P-body assembly"/>
    <property type="evidence" value="ECO:0007669"/>
    <property type="project" value="TreeGrafter"/>
</dbReference>
<dbReference type="InterPro" id="IPR034107">
    <property type="entry name" value="Lsm16_N"/>
</dbReference>
<comment type="caution">
    <text evidence="8">The sequence shown here is derived from an EMBL/GenBank/DDBJ whole genome shotgun (WGS) entry which is preliminary data.</text>
</comment>
<comment type="subcellular location">
    <subcellularLocation>
        <location evidence="1">Cytoplasm</location>
        <location evidence="1">P-body</location>
    </subcellularLocation>
</comment>
<accession>A0A4C1XZI4</accession>
<sequence length="605" mass="63453">MAQWVGWAVSVNCGEPLGCYQGTILDADGATVTLTKAFRNGFPYPKSKVTLNAADIKELKIIEPRAESNEQTHSTVAVSKNKKGHRATVCESLQNNPSGAEGASSGASTSRGATRGRSSEGPIRTPKAGPSTGGGGGASNATSRGRERARRRDEACFAVDEGVLEADFDFEKNLALFDKRALWEELRHSHKPDVVRQTECGAAGGKLRHDENVLAGAPASLAMHAIRLADDARGPIDYVTDEGVVVPSVSGGTRRALWAALTRRGLADGALLLMARAAADLALRLVGGGRRLDPRNTHQLPCVVVLPGPHREGACGVMVARLLASHGVRTAVLAPSGPAAESTELRRALAAYALTGQSCVRRVAELPSPDLVVIALASPDCPEEPCEEAVSWARGARAALLAVEPPAAGTAGLSARACVVGGLPLAHAASNGLVYLADVAAPATLLLTLLCPPRVGPASSARCRGSKHACAGNRGAWGYKCGGASNKTRARWAVKAPWASGLAMTDGRSFIYLSNLRDQITIVIFSISICYGISRDKRTCEPLECRWSPVPMDTCDPGGVTSCGWESLMKSVTLGNVTMSHRTREAAECLALSHPTMIGLPRAQH</sequence>
<dbReference type="OrthoDB" id="10030313at2759"/>
<dbReference type="CDD" id="cd01737">
    <property type="entry name" value="LSm16_N"/>
    <property type="match status" value="1"/>
</dbReference>
<evidence type="ECO:0000256" key="3">
    <source>
        <dbReference type="ARBA" id="ARBA00015797"/>
    </source>
</evidence>
<dbReference type="SUPFAM" id="SSF64153">
    <property type="entry name" value="YjeF N-terminal domain-like"/>
    <property type="match status" value="1"/>
</dbReference>
<evidence type="ECO:0000313" key="9">
    <source>
        <dbReference type="Proteomes" id="UP000299102"/>
    </source>
</evidence>
<dbReference type="InterPro" id="IPR025609">
    <property type="entry name" value="Lsm14-like_N"/>
</dbReference>
<dbReference type="PROSITE" id="PS51385">
    <property type="entry name" value="YJEF_N"/>
    <property type="match status" value="1"/>
</dbReference>
<dbReference type="InterPro" id="IPR019050">
    <property type="entry name" value="FDF_dom"/>
</dbReference>
<organism evidence="8 9">
    <name type="scientific">Eumeta variegata</name>
    <name type="common">Bagworm moth</name>
    <name type="synonym">Eumeta japonica</name>
    <dbReference type="NCBI Taxonomy" id="151549"/>
    <lineage>
        <taxon>Eukaryota</taxon>
        <taxon>Metazoa</taxon>
        <taxon>Ecdysozoa</taxon>
        <taxon>Arthropoda</taxon>
        <taxon>Hexapoda</taxon>
        <taxon>Insecta</taxon>
        <taxon>Pterygota</taxon>
        <taxon>Neoptera</taxon>
        <taxon>Endopterygota</taxon>
        <taxon>Lepidoptera</taxon>
        <taxon>Glossata</taxon>
        <taxon>Ditrysia</taxon>
        <taxon>Tineoidea</taxon>
        <taxon>Psychidae</taxon>
        <taxon>Oiketicinae</taxon>
        <taxon>Eumeta</taxon>
    </lineage>
</organism>
<reference evidence="8 9" key="1">
    <citation type="journal article" date="2019" name="Commun. Biol.">
        <title>The bagworm genome reveals a unique fibroin gene that provides high tensile strength.</title>
        <authorList>
            <person name="Kono N."/>
            <person name="Nakamura H."/>
            <person name="Ohtoshi R."/>
            <person name="Tomita M."/>
            <person name="Numata K."/>
            <person name="Arakawa K."/>
        </authorList>
    </citation>
    <scope>NUCLEOTIDE SEQUENCE [LARGE SCALE GENOMIC DNA]</scope>
</reference>
<dbReference type="Gene3D" id="3.40.50.10260">
    <property type="entry name" value="YjeF N-terminal domain"/>
    <property type="match status" value="1"/>
</dbReference>
<dbReference type="PANTHER" id="PTHR13612">
    <property type="entry name" value="ENHANCER OF MRNA-DECAPPING PROTEIN 3"/>
    <property type="match status" value="1"/>
</dbReference>
<dbReference type="SMART" id="SM01271">
    <property type="entry name" value="LSM14"/>
    <property type="match status" value="1"/>
</dbReference>
<dbReference type="AlphaFoldDB" id="A0A4C1XZI4"/>
<dbReference type="GO" id="GO:0031087">
    <property type="term" value="P:deadenylation-independent decapping of nuclear-transcribed mRNA"/>
    <property type="evidence" value="ECO:0007669"/>
    <property type="project" value="InterPro"/>
</dbReference>
<evidence type="ECO:0000313" key="8">
    <source>
        <dbReference type="EMBL" id="GBP67677.1"/>
    </source>
</evidence>
<evidence type="ECO:0000259" key="6">
    <source>
        <dbReference type="PROSITE" id="PS51385"/>
    </source>
</evidence>
<feature type="region of interest" description="Disordered" evidence="5">
    <location>
        <begin position="92"/>
        <end position="151"/>
    </location>
</feature>
<dbReference type="GO" id="GO:0003729">
    <property type="term" value="F:mRNA binding"/>
    <property type="evidence" value="ECO:0007669"/>
    <property type="project" value="InterPro"/>
</dbReference>
<dbReference type="PANTHER" id="PTHR13612:SF0">
    <property type="entry name" value="ENHANCER OF MRNA-DECAPPING PROTEIN 3"/>
    <property type="match status" value="1"/>
</dbReference>